<dbReference type="PANTHER" id="PTHR10707:SF10">
    <property type="entry name" value="CYTOCHROME C OXIDASE SUBUNIT 4"/>
    <property type="match status" value="1"/>
</dbReference>
<dbReference type="Proteomes" id="UP001498398">
    <property type="component" value="Unassembled WGS sequence"/>
</dbReference>
<evidence type="ECO:0000256" key="4">
    <source>
        <dbReference type="ARBA" id="ARBA00022792"/>
    </source>
</evidence>
<dbReference type="InterPro" id="IPR004203">
    <property type="entry name" value="Cyt_c_oxidase_su4_fam"/>
</dbReference>
<dbReference type="InterPro" id="IPR036639">
    <property type="entry name" value="Cyt_c_oxidase_su4_sf"/>
</dbReference>
<organism evidence="11 12">
    <name type="scientific">Marasmiellus scandens</name>
    <dbReference type="NCBI Taxonomy" id="2682957"/>
    <lineage>
        <taxon>Eukaryota</taxon>
        <taxon>Fungi</taxon>
        <taxon>Dikarya</taxon>
        <taxon>Basidiomycota</taxon>
        <taxon>Agaricomycotina</taxon>
        <taxon>Agaricomycetes</taxon>
        <taxon>Agaricomycetidae</taxon>
        <taxon>Agaricales</taxon>
        <taxon>Marasmiineae</taxon>
        <taxon>Omphalotaceae</taxon>
        <taxon>Marasmiellus</taxon>
    </lineage>
</organism>
<evidence type="ECO:0000256" key="10">
    <source>
        <dbReference type="SAM" id="Phobius"/>
    </source>
</evidence>
<evidence type="ECO:0000256" key="2">
    <source>
        <dbReference type="ARBA" id="ARBA00008135"/>
    </source>
</evidence>
<dbReference type="Pfam" id="PF02936">
    <property type="entry name" value="COX4"/>
    <property type="match status" value="1"/>
</dbReference>
<gene>
    <name evidence="11" type="primary">cox5_2</name>
    <name evidence="11" type="ORF">VKT23_020527</name>
</gene>
<sequence length="196" mass="21234">MQTTLRLARRSATCSPSSLSLSASVSRANALRCMTTTASPAFDASASSSNAAAGSTSRKSSSVIPLSNVEAQWEKMGKEDKLAVYRELEEVMKRDWKELTIDEKKAAYYVSFGPHGPRAPVSKPGDNFKIFLGTMALVGVTGVLFMAIRARSPEPPHTMTKEWQEASNERALEQKLNPITGISSEGYKGPGFVQSK</sequence>
<keyword evidence="9 10" id="KW-0472">Membrane</keyword>
<keyword evidence="3 10" id="KW-0812">Transmembrane</keyword>
<accession>A0ABR1IIX6</accession>
<dbReference type="EMBL" id="JBANRG010000138">
    <property type="protein sequence ID" value="KAK7433858.1"/>
    <property type="molecule type" value="Genomic_DNA"/>
</dbReference>
<evidence type="ECO:0000256" key="1">
    <source>
        <dbReference type="ARBA" id="ARBA00004434"/>
    </source>
</evidence>
<reference evidence="11 12" key="1">
    <citation type="submission" date="2024-01" db="EMBL/GenBank/DDBJ databases">
        <title>A draft genome for the cacao thread blight pathogen Marasmiellus scandens.</title>
        <authorList>
            <person name="Baruah I.K."/>
            <person name="Leung J."/>
            <person name="Bukari Y."/>
            <person name="Amoako-Attah I."/>
            <person name="Meinhardt L.W."/>
            <person name="Bailey B.A."/>
            <person name="Cohen S.P."/>
        </authorList>
    </citation>
    <scope>NUCLEOTIDE SEQUENCE [LARGE SCALE GENOMIC DNA]</scope>
    <source>
        <strain evidence="11 12">GH-19</strain>
    </source>
</reference>
<evidence type="ECO:0000256" key="8">
    <source>
        <dbReference type="ARBA" id="ARBA00023128"/>
    </source>
</evidence>
<keyword evidence="4" id="KW-0999">Mitochondrion inner membrane</keyword>
<dbReference type="SUPFAM" id="SSF81406">
    <property type="entry name" value="Mitochondrial cytochrome c oxidase subunit IV"/>
    <property type="match status" value="1"/>
</dbReference>
<proteinExistence type="inferred from homology"/>
<evidence type="ECO:0000256" key="9">
    <source>
        <dbReference type="ARBA" id="ARBA00023136"/>
    </source>
</evidence>
<keyword evidence="7" id="KW-0560">Oxidoreductase</keyword>
<dbReference type="Gene3D" id="1.10.442.10">
    <property type="entry name" value="Cytochrome c oxidase subunit IV"/>
    <property type="match status" value="1"/>
</dbReference>
<keyword evidence="6 10" id="KW-1133">Transmembrane helix</keyword>
<evidence type="ECO:0000256" key="5">
    <source>
        <dbReference type="ARBA" id="ARBA00022946"/>
    </source>
</evidence>
<keyword evidence="5" id="KW-0809">Transit peptide</keyword>
<evidence type="ECO:0000313" key="11">
    <source>
        <dbReference type="EMBL" id="KAK7433858.1"/>
    </source>
</evidence>
<evidence type="ECO:0000256" key="6">
    <source>
        <dbReference type="ARBA" id="ARBA00022989"/>
    </source>
</evidence>
<name>A0ABR1IIX6_9AGAR</name>
<keyword evidence="12" id="KW-1185">Reference proteome</keyword>
<comment type="similarity">
    <text evidence="2">Belongs to the cytochrome c oxidase IV family.</text>
</comment>
<feature type="transmembrane region" description="Helical" evidence="10">
    <location>
        <begin position="128"/>
        <end position="148"/>
    </location>
</feature>
<evidence type="ECO:0000256" key="3">
    <source>
        <dbReference type="ARBA" id="ARBA00022692"/>
    </source>
</evidence>
<keyword evidence="8" id="KW-0496">Mitochondrion</keyword>
<evidence type="ECO:0000256" key="7">
    <source>
        <dbReference type="ARBA" id="ARBA00023002"/>
    </source>
</evidence>
<evidence type="ECO:0000313" key="12">
    <source>
        <dbReference type="Proteomes" id="UP001498398"/>
    </source>
</evidence>
<dbReference type="PANTHER" id="PTHR10707">
    <property type="entry name" value="CYTOCHROME C OXIDASE SUBUNIT IV"/>
    <property type="match status" value="1"/>
</dbReference>
<protein>
    <submittedName>
        <fullName evidence="11">Cytochrome c oxidase subunit 5B, mitochondrial</fullName>
    </submittedName>
</protein>
<dbReference type="CDD" id="cd00922">
    <property type="entry name" value="Cyt_c_Oxidase_IV"/>
    <property type="match status" value="1"/>
</dbReference>
<comment type="subcellular location">
    <subcellularLocation>
        <location evidence="1">Mitochondrion inner membrane</location>
        <topology evidence="1">Single-pass membrane protein</topology>
    </subcellularLocation>
</comment>
<comment type="caution">
    <text evidence="11">The sequence shown here is derived from an EMBL/GenBank/DDBJ whole genome shotgun (WGS) entry which is preliminary data.</text>
</comment>